<keyword evidence="2 7" id="KW-0436">Ligase</keyword>
<dbReference type="InterPro" id="IPR015262">
    <property type="entry name" value="tRNA_Ile_lys_synt_subst-bd"/>
</dbReference>
<evidence type="ECO:0000313" key="10">
    <source>
        <dbReference type="EMBL" id="ADP36480.1"/>
    </source>
</evidence>
<keyword evidence="10" id="KW-0808">Transferase</keyword>
<dbReference type="Proteomes" id="UP000002312">
    <property type="component" value="Chromosome"/>
</dbReference>
<comment type="subcellular location">
    <subcellularLocation>
        <location evidence="7">Cytoplasm</location>
    </subcellularLocation>
</comment>
<dbReference type="RefSeq" id="WP_013390178.1">
    <property type="nucleotide sequence ID" value="NC_014638.1"/>
</dbReference>
<accession>A0A0H3EDR2</accession>
<proteinExistence type="inferred from homology"/>
<evidence type="ECO:0000256" key="4">
    <source>
        <dbReference type="ARBA" id="ARBA00022741"/>
    </source>
</evidence>
<dbReference type="EC" id="6.3.4.19" evidence="7"/>
<evidence type="ECO:0000313" key="11">
    <source>
        <dbReference type="Proteomes" id="UP000002312"/>
    </source>
</evidence>
<dbReference type="SUPFAM" id="SSF52402">
    <property type="entry name" value="Adenine nucleotide alpha hydrolases-like"/>
    <property type="match status" value="1"/>
</dbReference>
<evidence type="ECO:0000256" key="2">
    <source>
        <dbReference type="ARBA" id="ARBA00022598"/>
    </source>
</evidence>
<dbReference type="EMBL" id="CP001840">
    <property type="protein sequence ID" value="ADP36480.1"/>
    <property type="molecule type" value="Genomic_DNA"/>
</dbReference>
<name>A0A0H3EDR2_BIFBP</name>
<organism evidence="10 11">
    <name type="scientific">Bifidobacterium bifidum (strain PRL2010)</name>
    <dbReference type="NCBI Taxonomy" id="702459"/>
    <lineage>
        <taxon>Bacteria</taxon>
        <taxon>Bacillati</taxon>
        <taxon>Actinomycetota</taxon>
        <taxon>Actinomycetes</taxon>
        <taxon>Bifidobacteriales</taxon>
        <taxon>Bifidobacteriaceae</taxon>
        <taxon>Bifidobacterium</taxon>
    </lineage>
</organism>
<dbReference type="GO" id="GO:0006400">
    <property type="term" value="P:tRNA modification"/>
    <property type="evidence" value="ECO:0007669"/>
    <property type="project" value="UniProtKB-UniRule"/>
</dbReference>
<evidence type="ECO:0000256" key="7">
    <source>
        <dbReference type="HAMAP-Rule" id="MF_01161"/>
    </source>
</evidence>
<dbReference type="HAMAP" id="MF_01161">
    <property type="entry name" value="tRNA_Ile_lys_synt"/>
    <property type="match status" value="1"/>
</dbReference>
<dbReference type="PANTHER" id="PTHR43033:SF1">
    <property type="entry name" value="TRNA(ILE)-LYSIDINE SYNTHASE-RELATED"/>
    <property type="match status" value="1"/>
</dbReference>
<evidence type="ECO:0000259" key="9">
    <source>
        <dbReference type="Pfam" id="PF09179"/>
    </source>
</evidence>
<comment type="catalytic activity">
    <reaction evidence="6 7">
        <text>cytidine(34) in tRNA(Ile2) + L-lysine + ATP = lysidine(34) in tRNA(Ile2) + AMP + diphosphate + H(+)</text>
        <dbReference type="Rhea" id="RHEA:43744"/>
        <dbReference type="Rhea" id="RHEA-COMP:10625"/>
        <dbReference type="Rhea" id="RHEA-COMP:10670"/>
        <dbReference type="ChEBI" id="CHEBI:15378"/>
        <dbReference type="ChEBI" id="CHEBI:30616"/>
        <dbReference type="ChEBI" id="CHEBI:32551"/>
        <dbReference type="ChEBI" id="CHEBI:33019"/>
        <dbReference type="ChEBI" id="CHEBI:82748"/>
        <dbReference type="ChEBI" id="CHEBI:83665"/>
        <dbReference type="ChEBI" id="CHEBI:456215"/>
        <dbReference type="EC" id="6.3.4.19"/>
    </reaction>
</comment>
<feature type="domain" description="tRNA(Ile)-lysidine/2-thiocytidine synthase N-terminal" evidence="8">
    <location>
        <begin position="45"/>
        <end position="214"/>
    </location>
</feature>
<dbReference type="InterPro" id="IPR012795">
    <property type="entry name" value="tRNA_Ile_lys_synt_N"/>
</dbReference>
<dbReference type="GO" id="GO:0005737">
    <property type="term" value="C:cytoplasm"/>
    <property type="evidence" value="ECO:0007669"/>
    <property type="project" value="UniProtKB-SubCell"/>
</dbReference>
<dbReference type="GO" id="GO:0005524">
    <property type="term" value="F:ATP binding"/>
    <property type="evidence" value="ECO:0007669"/>
    <property type="project" value="UniProtKB-UniRule"/>
</dbReference>
<evidence type="ECO:0000256" key="3">
    <source>
        <dbReference type="ARBA" id="ARBA00022694"/>
    </source>
</evidence>
<keyword evidence="5 7" id="KW-0067">ATP-binding</keyword>
<evidence type="ECO:0000259" key="8">
    <source>
        <dbReference type="Pfam" id="PF01171"/>
    </source>
</evidence>
<feature type="domain" description="tRNA(Ile)-lysidine synthase substrate-binding" evidence="9">
    <location>
        <begin position="300"/>
        <end position="357"/>
    </location>
</feature>
<evidence type="ECO:0000256" key="5">
    <source>
        <dbReference type="ARBA" id="ARBA00022840"/>
    </source>
</evidence>
<protein>
    <recommendedName>
        <fullName evidence="7">tRNA(Ile)-lysidine synthase</fullName>
        <ecNumber evidence="7">6.3.4.19</ecNumber>
    </recommendedName>
    <alternativeName>
        <fullName evidence="7">tRNA(Ile)-2-lysyl-cytidine synthase</fullName>
    </alternativeName>
    <alternativeName>
        <fullName evidence="7">tRNA(Ile)-lysidine synthetase</fullName>
    </alternativeName>
</protein>
<dbReference type="PANTHER" id="PTHR43033">
    <property type="entry name" value="TRNA(ILE)-LYSIDINE SYNTHASE-RELATED"/>
    <property type="match status" value="1"/>
</dbReference>
<keyword evidence="3 7" id="KW-0819">tRNA processing</keyword>
<comment type="domain">
    <text evidence="7">The N-terminal region contains the highly conserved SGGXDS motif, predicted to be a P-loop motif involved in ATP binding.</text>
</comment>
<dbReference type="KEGG" id="bbp:BBPR_1447"/>
<dbReference type="Pfam" id="PF09179">
    <property type="entry name" value="TilS"/>
    <property type="match status" value="1"/>
</dbReference>
<dbReference type="SUPFAM" id="SSF82829">
    <property type="entry name" value="MesJ substrate recognition domain-like"/>
    <property type="match status" value="1"/>
</dbReference>
<dbReference type="NCBIfam" id="TIGR02432">
    <property type="entry name" value="lysidine_TilS_N"/>
    <property type="match status" value="1"/>
</dbReference>
<reference evidence="10 11" key="1">
    <citation type="journal article" date="2010" name="Proc. Natl. Acad. Sci. U.S.A.">
        <title>Genome analysis of Bifidobacterium bifidum PRL2010 reveals metabolic pathways for host-derived glycan foraging.</title>
        <authorList>
            <person name="Turroni F."/>
            <person name="Bottacini F."/>
            <person name="Foroni E."/>
            <person name="Mulder I."/>
            <person name="Kim J.H."/>
            <person name="Zomer A."/>
            <person name="Sanchez B."/>
            <person name="Bidossi A."/>
            <person name="Ferrarini A."/>
            <person name="Giubellini V."/>
            <person name="Delledonne M."/>
            <person name="Henrissat B."/>
            <person name="Coutinho P."/>
            <person name="Oggioni M."/>
            <person name="Fitzgerald G.F."/>
            <person name="Mills D."/>
            <person name="Margolles A."/>
            <person name="Kelly D."/>
            <person name="van Sinderen D."/>
            <person name="Ventura M."/>
        </authorList>
    </citation>
    <scope>NUCLEOTIDE SEQUENCE [LARGE SCALE GENOMIC DNA]</scope>
    <source>
        <strain evidence="10 11">PRL2010</strain>
    </source>
</reference>
<evidence type="ECO:0000256" key="6">
    <source>
        <dbReference type="ARBA" id="ARBA00048539"/>
    </source>
</evidence>
<dbReference type="AlphaFoldDB" id="A0A0H3EDR2"/>
<dbReference type="OrthoDB" id="5244702at2"/>
<comment type="similarity">
    <text evidence="7">Belongs to the tRNA(Ile)-lysidine synthase family.</text>
</comment>
<keyword evidence="4 7" id="KW-0547">Nucleotide-binding</keyword>
<dbReference type="Gene3D" id="3.40.50.620">
    <property type="entry name" value="HUPs"/>
    <property type="match status" value="1"/>
</dbReference>
<dbReference type="eggNOG" id="COG0037">
    <property type="taxonomic scope" value="Bacteria"/>
</dbReference>
<dbReference type="HOGENOM" id="CLU_018869_1_0_11"/>
<sequence>MPYTAVMRAAIGRMRSMLVDLGLPRQDPRFAEHGDHTPAPDAPLVLVACSGGRDSMALAAVAGIVCASWGIRCGAVVVDHRLQEHSAEVAQSAARRCCGLGLAPVTVVPVEVSGDGHGVEAAARDARYRALADTARRESAACVLLAHTGDDQAETVLMDVLRSSGLDALAGMPRIVERDGVRFARPFLRLTRADTTGICEDLGITWWDDPTNGDHMAADEPLPDDFPLRSRVRHTLIPYLNAFAGGDIVSRFCDGAELASIEKSYLDGIAESVAAHAVTFAGDSCGSVDGDCELLRIDTKALAREPRAIRLRVIAHALAAVGIEAGFRHVDAVDRLISQWHGQGAVALPSGHSAFRRKHVIRVCQDGLHANR</sequence>
<keyword evidence="1 7" id="KW-0963">Cytoplasm</keyword>
<dbReference type="Pfam" id="PF01171">
    <property type="entry name" value="ATP_bind_3"/>
    <property type="match status" value="1"/>
</dbReference>
<dbReference type="GO" id="GO:0016757">
    <property type="term" value="F:glycosyltransferase activity"/>
    <property type="evidence" value="ECO:0007669"/>
    <property type="project" value="UniProtKB-KW"/>
</dbReference>
<evidence type="ECO:0000256" key="1">
    <source>
        <dbReference type="ARBA" id="ARBA00022490"/>
    </source>
</evidence>
<dbReference type="CDD" id="cd01992">
    <property type="entry name" value="TilS_N"/>
    <property type="match status" value="1"/>
</dbReference>
<dbReference type="PATRIC" id="fig|702459.3.peg.1498"/>
<dbReference type="InterPro" id="IPR011063">
    <property type="entry name" value="TilS/TtcA_N"/>
</dbReference>
<feature type="binding site" evidence="7">
    <location>
        <begin position="50"/>
        <end position="55"/>
    </location>
    <ligand>
        <name>ATP</name>
        <dbReference type="ChEBI" id="CHEBI:30616"/>
    </ligand>
</feature>
<comment type="function">
    <text evidence="7">Ligates lysine onto the cytidine present at position 34 of the AUA codon-specific tRNA(Ile) that contains the anticodon CAU, in an ATP-dependent manner. Cytidine is converted to lysidine, thus changing the amino acid specificity of the tRNA from methionine to isoleucine.</text>
</comment>
<dbReference type="InterPro" id="IPR014729">
    <property type="entry name" value="Rossmann-like_a/b/a_fold"/>
</dbReference>
<dbReference type="InterPro" id="IPR012094">
    <property type="entry name" value="tRNA_Ile_lys_synt"/>
</dbReference>
<dbReference type="Gene3D" id="1.20.59.20">
    <property type="match status" value="1"/>
</dbReference>
<dbReference type="GO" id="GO:0032267">
    <property type="term" value="F:tRNA(Ile)-lysidine synthase activity"/>
    <property type="evidence" value="ECO:0007669"/>
    <property type="project" value="UniProtKB-EC"/>
</dbReference>
<gene>
    <name evidence="7 10" type="primary">tilS</name>
    <name evidence="10" type="ordered locus">BBPR_1447</name>
</gene>
<keyword evidence="10" id="KW-0328">Glycosyltransferase</keyword>